<dbReference type="GO" id="GO:0005886">
    <property type="term" value="C:plasma membrane"/>
    <property type="evidence" value="ECO:0007669"/>
    <property type="project" value="UniProtKB-SubCell"/>
</dbReference>
<dbReference type="InterPro" id="IPR043428">
    <property type="entry name" value="LivM-like"/>
</dbReference>
<feature type="transmembrane region" description="Helical" evidence="12">
    <location>
        <begin position="211"/>
        <end position="230"/>
    </location>
</feature>
<keyword evidence="9 12" id="KW-1133">Transmembrane helix</keyword>
<evidence type="ECO:0000313" key="14">
    <source>
        <dbReference type="EMBL" id="ANW03854.1"/>
    </source>
</evidence>
<evidence type="ECO:0000256" key="7">
    <source>
        <dbReference type="ARBA" id="ARBA00022840"/>
    </source>
</evidence>
<dbReference type="GO" id="GO:0005524">
    <property type="term" value="F:ATP binding"/>
    <property type="evidence" value="ECO:0007669"/>
    <property type="project" value="UniProtKB-KW"/>
</dbReference>
<evidence type="ECO:0000256" key="9">
    <source>
        <dbReference type="ARBA" id="ARBA00022989"/>
    </source>
</evidence>
<keyword evidence="7" id="KW-0067">ATP-binding</keyword>
<dbReference type="CDD" id="cd03219">
    <property type="entry name" value="ABC_Mj1267_LivG_branched"/>
    <property type="match status" value="1"/>
</dbReference>
<feature type="transmembrane region" description="Helical" evidence="12">
    <location>
        <begin position="160"/>
        <end position="178"/>
    </location>
</feature>
<feature type="transmembrane region" description="Helical" evidence="12">
    <location>
        <begin position="285"/>
        <end position="308"/>
    </location>
</feature>
<dbReference type="PROSITE" id="PS50893">
    <property type="entry name" value="ABC_TRANSPORTER_2"/>
    <property type="match status" value="2"/>
</dbReference>
<keyword evidence="15" id="KW-1185">Reference proteome</keyword>
<dbReference type="AlphaFoldDB" id="A0A1B1UM46"/>
<dbReference type="CDD" id="cd06581">
    <property type="entry name" value="TM_PBP1_LivM_like"/>
    <property type="match status" value="1"/>
</dbReference>
<accession>A0A1B1UM46</accession>
<dbReference type="PANTHER" id="PTHR43820">
    <property type="entry name" value="HIGH-AFFINITY BRANCHED-CHAIN AMINO ACID TRANSPORT ATP-BINDING PROTEIN LIVF"/>
    <property type="match status" value="1"/>
</dbReference>
<evidence type="ECO:0000313" key="15">
    <source>
        <dbReference type="Proteomes" id="UP000092839"/>
    </source>
</evidence>
<feature type="transmembrane region" description="Helical" evidence="12">
    <location>
        <begin position="115"/>
        <end position="135"/>
    </location>
</feature>
<dbReference type="InterPro" id="IPR052156">
    <property type="entry name" value="BCAA_Transport_ATP-bd_LivF"/>
</dbReference>
<keyword evidence="6" id="KW-0547">Nucleotide-binding</keyword>
<dbReference type="InterPro" id="IPR003593">
    <property type="entry name" value="AAA+_ATPase"/>
</dbReference>
<dbReference type="Pfam" id="PF00005">
    <property type="entry name" value="ABC_tran"/>
    <property type="match status" value="2"/>
</dbReference>
<dbReference type="GO" id="GO:0015807">
    <property type="term" value="P:L-amino acid transport"/>
    <property type="evidence" value="ECO:0007669"/>
    <property type="project" value="TreeGrafter"/>
</dbReference>
<feature type="domain" description="ABC transporter" evidence="13">
    <location>
        <begin position="611"/>
        <end position="844"/>
    </location>
</feature>
<evidence type="ECO:0000256" key="8">
    <source>
        <dbReference type="ARBA" id="ARBA00022970"/>
    </source>
</evidence>
<dbReference type="CDD" id="cd03224">
    <property type="entry name" value="ABC_TM1139_LivF_branched"/>
    <property type="match status" value="1"/>
</dbReference>
<reference evidence="14 15" key="1">
    <citation type="submission" date="2016-07" db="EMBL/GenBank/DDBJ databases">
        <title>Complete genome sequence of Bradyrhizobium icense LMTR 13T, a potential inoculant strain isolated from lima bean (Phaseolus lunatus) in Peru.</title>
        <authorList>
            <person name="Ormeno-Orrillo E."/>
            <person name="Duran D."/>
            <person name="Rogel M.A."/>
            <person name="Rey L."/>
            <person name="Imperial J."/>
            <person name="Ruiz-Argueso T."/>
            <person name="Martinez-Romero E."/>
        </authorList>
    </citation>
    <scope>NUCLEOTIDE SEQUENCE [LARGE SCALE GENOMIC DNA]</scope>
    <source>
        <strain evidence="14 15">LMTR 13</strain>
    </source>
</reference>
<comment type="function">
    <text evidence="11">Involved in beta-(1--&gt;2)glucan export. Transmembrane domains (TMD) form a pore in the inner membrane and the ATP-binding domain (NBD) is responsible for energy generation.</text>
</comment>
<dbReference type="Gene3D" id="3.40.50.300">
    <property type="entry name" value="P-loop containing nucleotide triphosphate hydrolases"/>
    <property type="match status" value="2"/>
</dbReference>
<keyword evidence="5 12" id="KW-0812">Transmembrane</keyword>
<proteinExistence type="inferred from homology"/>
<dbReference type="PANTHER" id="PTHR43820:SF4">
    <property type="entry name" value="HIGH-AFFINITY BRANCHED-CHAIN AMINO ACID TRANSPORT ATP-BINDING PROTEIN LIVF"/>
    <property type="match status" value="1"/>
</dbReference>
<organism evidence="14 15">
    <name type="scientific">Bradyrhizobium icense</name>
    <dbReference type="NCBI Taxonomy" id="1274631"/>
    <lineage>
        <taxon>Bacteria</taxon>
        <taxon>Pseudomonadati</taxon>
        <taxon>Pseudomonadota</taxon>
        <taxon>Alphaproteobacteria</taxon>
        <taxon>Hyphomicrobiales</taxon>
        <taxon>Nitrobacteraceae</taxon>
        <taxon>Bradyrhizobium</taxon>
    </lineage>
</organism>
<dbReference type="KEGG" id="bic:LMTR13_30620"/>
<evidence type="ECO:0000259" key="13">
    <source>
        <dbReference type="PROSITE" id="PS50893"/>
    </source>
</evidence>
<dbReference type="PROSITE" id="PS00211">
    <property type="entry name" value="ABC_TRANSPORTER_1"/>
    <property type="match status" value="1"/>
</dbReference>
<dbReference type="STRING" id="1274631.LMTR13_30620"/>
<evidence type="ECO:0000256" key="4">
    <source>
        <dbReference type="ARBA" id="ARBA00022475"/>
    </source>
</evidence>
<keyword evidence="3" id="KW-0813">Transport</keyword>
<feature type="transmembrane region" description="Helical" evidence="12">
    <location>
        <begin position="250"/>
        <end position="273"/>
    </location>
</feature>
<evidence type="ECO:0000256" key="3">
    <source>
        <dbReference type="ARBA" id="ARBA00022448"/>
    </source>
</evidence>
<name>A0A1B1UM46_9BRAD</name>
<dbReference type="GO" id="GO:0015658">
    <property type="term" value="F:branched-chain amino acid transmembrane transporter activity"/>
    <property type="evidence" value="ECO:0007669"/>
    <property type="project" value="InterPro"/>
</dbReference>
<dbReference type="Pfam" id="PF02653">
    <property type="entry name" value="BPD_transp_2"/>
    <property type="match status" value="1"/>
</dbReference>
<gene>
    <name evidence="14" type="ORF">LMTR13_30620</name>
</gene>
<dbReference type="InterPro" id="IPR003439">
    <property type="entry name" value="ABC_transporter-like_ATP-bd"/>
</dbReference>
<feature type="transmembrane region" description="Helical" evidence="12">
    <location>
        <begin position="87"/>
        <end position="108"/>
    </location>
</feature>
<dbReference type="RefSeq" id="WP_065731020.1">
    <property type="nucleotide sequence ID" value="NZ_CP016428.1"/>
</dbReference>
<dbReference type="SUPFAM" id="SSF52540">
    <property type="entry name" value="P-loop containing nucleoside triphosphate hydrolases"/>
    <property type="match status" value="2"/>
</dbReference>
<evidence type="ECO:0000256" key="11">
    <source>
        <dbReference type="ARBA" id="ARBA00024722"/>
    </source>
</evidence>
<sequence>MITPAAKYRPLLLATLAVIMLPFGLHLLGLSLNTGTMVVALAIAAMGLNLCIGYTGLVSFGHGAWFGIGAYAAGLIQRNWFNNDIFLPLLLAAFVVAVIATFVGFVILRRRGVYFSLLTLALSALTYTIAFRWTAVTGGEDGLGGLKRGSVGPFSLDNALNYYIAVSILCLGVLYLLLRLVRSPFGHVLMAIRENQLRATFQGYPVERYKLGVFVISAVVTGFAGGLIGFQNYLVSAEAVSVPFSGELLAIVVIGGMRSMLGPAIGALFFILFRELFSIWTPNWLLWFGLVFVTFVLYSPGGLVGIWATLSKRWWPPPEESAAMSRRKIYEGLPLPAFLRPKGLDGTVLDVRGVSKSFGGIRAVTDASLTVVAGEIHALIGPNGAGKTTLFNLVSGLYPTDGGTIKLDGREIQSAPSEAICHQGLARSFQITNLFKGLSIYENLRLSLQAQCPGRFDLWRDIDHYRDIHAETAELIRFLGLEGIEAIEGGELSYGGQRLVDLGIALGSKPQVLLLDEPLAGLAAAERERVSNLVKNIAANIPVLIVEHDIDRVLGFSRTVTVMNQGEVLMTGTPEAVRADRKVQEIYTGTGVPEVEHITSEQARRSTAPILRFERVNTFYSKSHILHDATLDVREGEIVALLGRNGAGKSTLLKTLAGLVPLLSGTIEYAGLDISRLPAPEIARAGIGYVPQGRGLFAGMTVRENLSLGRLARRTDGTNGVVWDEAQVLDYFPRLRERMDVAADYLSGGEQQMVAVARAMSGNVKLLLLDEPFEGLAPAVILELFKVFDRLRQHISIVIVEHNLDLVLALADRVFALERGAVFHQGPAKPLLTDLEYRKKILWL</sequence>
<feature type="domain" description="ABC transporter" evidence="13">
    <location>
        <begin position="349"/>
        <end position="590"/>
    </location>
</feature>
<evidence type="ECO:0000256" key="10">
    <source>
        <dbReference type="ARBA" id="ARBA00023136"/>
    </source>
</evidence>
<dbReference type="SMART" id="SM00382">
    <property type="entry name" value="AAA"/>
    <property type="match status" value="2"/>
</dbReference>
<keyword evidence="10 12" id="KW-0472">Membrane</keyword>
<keyword evidence="4" id="KW-1003">Cell membrane</keyword>
<feature type="transmembrane region" description="Helical" evidence="12">
    <location>
        <begin position="38"/>
        <end position="57"/>
    </location>
</feature>
<dbReference type="InterPro" id="IPR001851">
    <property type="entry name" value="ABC_transp_permease"/>
</dbReference>
<dbReference type="InterPro" id="IPR027417">
    <property type="entry name" value="P-loop_NTPase"/>
</dbReference>
<protein>
    <submittedName>
        <fullName evidence="14">ABC transporter</fullName>
    </submittedName>
</protein>
<dbReference type="Proteomes" id="UP000092839">
    <property type="component" value="Chromosome"/>
</dbReference>
<dbReference type="GO" id="GO:0016887">
    <property type="term" value="F:ATP hydrolysis activity"/>
    <property type="evidence" value="ECO:0007669"/>
    <property type="project" value="InterPro"/>
</dbReference>
<feature type="transmembrane region" description="Helical" evidence="12">
    <location>
        <begin position="12"/>
        <end position="32"/>
    </location>
</feature>
<evidence type="ECO:0000256" key="6">
    <source>
        <dbReference type="ARBA" id="ARBA00022741"/>
    </source>
</evidence>
<evidence type="ECO:0000256" key="12">
    <source>
        <dbReference type="SAM" id="Phobius"/>
    </source>
</evidence>
<evidence type="ECO:0000256" key="5">
    <source>
        <dbReference type="ARBA" id="ARBA00022692"/>
    </source>
</evidence>
<dbReference type="InterPro" id="IPR017871">
    <property type="entry name" value="ABC_transporter-like_CS"/>
</dbReference>
<keyword evidence="8" id="KW-0029">Amino-acid transport</keyword>
<evidence type="ECO:0000256" key="2">
    <source>
        <dbReference type="ARBA" id="ARBA00005417"/>
    </source>
</evidence>
<comment type="similarity">
    <text evidence="2">Belongs to the ABC transporter superfamily.</text>
</comment>
<dbReference type="EMBL" id="CP016428">
    <property type="protein sequence ID" value="ANW03854.1"/>
    <property type="molecule type" value="Genomic_DNA"/>
</dbReference>
<dbReference type="OrthoDB" id="9805029at2"/>
<comment type="subcellular location">
    <subcellularLocation>
        <location evidence="1">Cell membrane</location>
        <topology evidence="1">Multi-pass membrane protein</topology>
    </subcellularLocation>
</comment>
<evidence type="ECO:0000256" key="1">
    <source>
        <dbReference type="ARBA" id="ARBA00004651"/>
    </source>
</evidence>